<comment type="caution">
    <text evidence="1">The sequence shown here is derived from an EMBL/GenBank/DDBJ whole genome shotgun (WGS) entry which is preliminary data.</text>
</comment>
<dbReference type="InterPro" id="IPR029063">
    <property type="entry name" value="SAM-dependent_MTases_sf"/>
</dbReference>
<dbReference type="InterPro" id="IPR008884">
    <property type="entry name" value="TylF_MeTrfase"/>
</dbReference>
<reference evidence="1" key="1">
    <citation type="submission" date="2021-02" db="EMBL/GenBank/DDBJ databases">
        <authorList>
            <person name="Nowell W R."/>
        </authorList>
    </citation>
    <scope>NUCLEOTIDE SEQUENCE</scope>
</reference>
<gene>
    <name evidence="1" type="ORF">IZO911_LOCUS21429</name>
</gene>
<protein>
    <submittedName>
        <fullName evidence="1">Uncharacterized protein</fullName>
    </submittedName>
</protein>
<proteinExistence type="predicted"/>
<name>A0A814LWG7_9BILA</name>
<accession>A0A814LWG7</accession>
<dbReference type="PANTHER" id="PTHR40036">
    <property type="entry name" value="MACROCIN O-METHYLTRANSFERASE"/>
    <property type="match status" value="1"/>
</dbReference>
<dbReference type="Proteomes" id="UP000663860">
    <property type="component" value="Unassembled WGS sequence"/>
</dbReference>
<sequence length="300" mass="34450">MIQKPPTSITINYTIPTTLLTKHMCYLPDGSKYERNYLRQLVSERESTVSPYISKNDSMIKTYISKNFTNFTEFIDNSRAAIISRRLIENTLTLDIIFRNPPFKDMVRPSCDGLWMEFGVYRGSSLKLIADWKRMFCGNNSQPVYGFDTFTGLPTDWRGGYGRGAFTILNGTNISVPYNTILVKGLFIDTLPDQLLLFDRQYQCHTPVSFVHIDCDIYDGTRDILFLLGSRFVSGTILLFDELFNYPGYEKHELKALYEFLSSSNMRLIPIGTSVFIDRHPTQDGAIQSFAFVVDLEQNM</sequence>
<dbReference type="EMBL" id="CAJNOE010000230">
    <property type="protein sequence ID" value="CAF1071236.1"/>
    <property type="molecule type" value="Genomic_DNA"/>
</dbReference>
<dbReference type="AlphaFoldDB" id="A0A814LWG7"/>
<dbReference type="Gene3D" id="3.40.50.150">
    <property type="entry name" value="Vaccinia Virus protein VP39"/>
    <property type="match status" value="1"/>
</dbReference>
<evidence type="ECO:0000313" key="1">
    <source>
        <dbReference type="EMBL" id="CAF1071236.1"/>
    </source>
</evidence>
<organism evidence="1 2">
    <name type="scientific">Adineta steineri</name>
    <dbReference type="NCBI Taxonomy" id="433720"/>
    <lineage>
        <taxon>Eukaryota</taxon>
        <taxon>Metazoa</taxon>
        <taxon>Spiralia</taxon>
        <taxon>Gnathifera</taxon>
        <taxon>Rotifera</taxon>
        <taxon>Eurotatoria</taxon>
        <taxon>Bdelloidea</taxon>
        <taxon>Adinetida</taxon>
        <taxon>Adinetidae</taxon>
        <taxon>Adineta</taxon>
    </lineage>
</organism>
<dbReference type="PANTHER" id="PTHR40036:SF1">
    <property type="entry name" value="MACROCIN O-METHYLTRANSFERASE"/>
    <property type="match status" value="1"/>
</dbReference>
<evidence type="ECO:0000313" key="2">
    <source>
        <dbReference type="Proteomes" id="UP000663860"/>
    </source>
</evidence>